<sequence length="294" mass="31645">MTFFVEEEILSQPECWTRAVQLAPSVEPQLPRSGERVAFVGCGTSWFVAQIIASWRESLGLGESDAFTATEFPTGRRYDRVVALTRSGTTTEVVDLLGSLQGRVPTMVVTGDLDTPVVGLADQVVDLSFADEQSVVQTRFATSTLALFRAAFGFDLAPVIAAAEEVLTVPLNQDLVRAEQMTFLGRGWTIGVAHEAALKLRETSSSWAESYPAMDYRHGPISIAAPGRVVWMFGTAPQGLAEDVAATGATFVESGRDALAELVLLQRVAVARAIDLGLNPDQPRSLTRSVVLSD</sequence>
<evidence type="ECO:0000313" key="3">
    <source>
        <dbReference type="EMBL" id="MBM7798176.1"/>
    </source>
</evidence>
<dbReference type="InterPro" id="IPR046348">
    <property type="entry name" value="SIS_dom_sf"/>
</dbReference>
<name>A0ABS2RGQ1_9ACTN</name>
<proteinExistence type="predicted"/>
<dbReference type="InterPro" id="IPR001347">
    <property type="entry name" value="SIS_dom"/>
</dbReference>
<reference evidence="3 4" key="1">
    <citation type="submission" date="2021-01" db="EMBL/GenBank/DDBJ databases">
        <title>Sequencing the genomes of 1000 actinobacteria strains.</title>
        <authorList>
            <person name="Klenk H.-P."/>
        </authorList>
    </citation>
    <scope>NUCLEOTIDE SEQUENCE [LARGE SCALE GENOMIC DNA]</scope>
    <source>
        <strain evidence="3 4">DSM 18662</strain>
    </source>
</reference>
<dbReference type="EMBL" id="JAFBCF010000001">
    <property type="protein sequence ID" value="MBM7798176.1"/>
    <property type="molecule type" value="Genomic_DNA"/>
</dbReference>
<keyword evidence="4" id="KW-1185">Reference proteome</keyword>
<dbReference type="Proteomes" id="UP000704762">
    <property type="component" value="Unassembled WGS sequence"/>
</dbReference>
<dbReference type="InterPro" id="IPR035490">
    <property type="entry name" value="GlmS/FrlB_SIS"/>
</dbReference>
<dbReference type="SUPFAM" id="SSF53697">
    <property type="entry name" value="SIS domain"/>
    <property type="match status" value="1"/>
</dbReference>
<dbReference type="InterPro" id="IPR035466">
    <property type="entry name" value="GlmS/AgaS_SIS"/>
</dbReference>
<protein>
    <submittedName>
        <fullName evidence="3">Fructoselysine-6-P-deglycase FrlB-like protein</fullName>
    </submittedName>
</protein>
<evidence type="ECO:0000313" key="4">
    <source>
        <dbReference type="Proteomes" id="UP000704762"/>
    </source>
</evidence>
<organism evidence="3 4">
    <name type="scientific">Microlunatus panaciterrae</name>
    <dbReference type="NCBI Taxonomy" id="400768"/>
    <lineage>
        <taxon>Bacteria</taxon>
        <taxon>Bacillati</taxon>
        <taxon>Actinomycetota</taxon>
        <taxon>Actinomycetes</taxon>
        <taxon>Propionibacteriales</taxon>
        <taxon>Propionibacteriaceae</taxon>
        <taxon>Microlunatus</taxon>
    </lineage>
</organism>
<keyword evidence="1" id="KW-0677">Repeat</keyword>
<dbReference type="CDD" id="cd05009">
    <property type="entry name" value="SIS_GlmS_GlmD_2"/>
    <property type="match status" value="1"/>
</dbReference>
<dbReference type="PANTHER" id="PTHR10937">
    <property type="entry name" value="GLUCOSAMINE--FRUCTOSE-6-PHOSPHATE AMINOTRANSFERASE, ISOMERIZING"/>
    <property type="match status" value="1"/>
</dbReference>
<evidence type="ECO:0000259" key="2">
    <source>
        <dbReference type="PROSITE" id="PS51464"/>
    </source>
</evidence>
<gene>
    <name evidence="3" type="ORF">JOE57_001097</name>
</gene>
<dbReference type="CDD" id="cd05008">
    <property type="entry name" value="SIS_GlmS_GlmD_1"/>
    <property type="match status" value="1"/>
</dbReference>
<feature type="domain" description="SIS" evidence="2">
    <location>
        <begin position="26"/>
        <end position="162"/>
    </location>
</feature>
<dbReference type="RefSeq" id="WP_204916760.1">
    <property type="nucleotide sequence ID" value="NZ_BAAAQP010000011.1"/>
</dbReference>
<accession>A0ABS2RGQ1</accession>
<comment type="caution">
    <text evidence="3">The sequence shown here is derived from an EMBL/GenBank/DDBJ whole genome shotgun (WGS) entry which is preliminary data.</text>
</comment>
<dbReference type="Gene3D" id="3.40.50.10490">
    <property type="entry name" value="Glucose-6-phosphate isomerase like protein, domain 1"/>
    <property type="match status" value="2"/>
</dbReference>
<evidence type="ECO:0000256" key="1">
    <source>
        <dbReference type="ARBA" id="ARBA00022737"/>
    </source>
</evidence>
<dbReference type="PROSITE" id="PS51464">
    <property type="entry name" value="SIS"/>
    <property type="match status" value="1"/>
</dbReference>
<dbReference type="Pfam" id="PF01380">
    <property type="entry name" value="SIS"/>
    <property type="match status" value="1"/>
</dbReference>